<protein>
    <recommendedName>
        <fullName evidence="3">Lipoprotein</fullName>
    </recommendedName>
</protein>
<name>A0ABR6P7C6_9SPIR</name>
<organism evidence="1 2">
    <name type="scientific">Borreliella spielmanii</name>
    <dbReference type="NCBI Taxonomy" id="88916"/>
    <lineage>
        <taxon>Bacteria</taxon>
        <taxon>Pseudomonadati</taxon>
        <taxon>Spirochaetota</taxon>
        <taxon>Spirochaetia</taxon>
        <taxon>Spirochaetales</taxon>
        <taxon>Borreliaceae</taxon>
        <taxon>Borreliella</taxon>
    </lineage>
</organism>
<comment type="caution">
    <text evidence="1">The sequence shown here is derived from an EMBL/GenBank/DDBJ whole genome shotgun (WGS) entry which is preliminary data.</text>
</comment>
<proteinExistence type="predicted"/>
<reference evidence="1 2" key="1">
    <citation type="submission" date="2020-08" db="EMBL/GenBank/DDBJ databases">
        <title>Genomic Encyclopedia of Type Strains, Phase IV (KMG-IV): sequencing the most valuable type-strain genomes for metagenomic binning, comparative biology and taxonomic classification.</title>
        <authorList>
            <person name="Goeker M."/>
        </authorList>
    </citation>
    <scope>NUCLEOTIDE SEQUENCE [LARGE SCALE GENOMIC DNA]</scope>
    <source>
        <strain evidence="1 2">DSM 16813</strain>
    </source>
</reference>
<keyword evidence="2" id="KW-1185">Reference proteome</keyword>
<evidence type="ECO:0008006" key="3">
    <source>
        <dbReference type="Google" id="ProtNLM"/>
    </source>
</evidence>
<accession>A0ABR6P7C6</accession>
<dbReference type="EMBL" id="JACHFA010000003">
    <property type="protein sequence ID" value="MBB6031895.1"/>
    <property type="molecule type" value="Genomic_DNA"/>
</dbReference>
<evidence type="ECO:0000313" key="2">
    <source>
        <dbReference type="Proteomes" id="UP000566276"/>
    </source>
</evidence>
<sequence length="465" mass="53888">MYDLKVFMYEEKNNEDKFTITLEGVLDRNATKSNLKKELSSLKKEIFFNQTGLSLKGSKDFLSSSLERLKSPQRLENNNLQKLASFKSVLRNNPFKDFLSLDLWENPSESFLKDLDSLKDKSGVASNHFVVKKNNISSYLEPEIDKLDLNSSSQYSYFKTENIKNVFKQNFSDNFNKDQTNKTLKDYRLNSNFDKIKLSFVKDDLQEPLGLKNENNQTVWENLMSFKNFLRDSNLVDFFNIRDRFNDFKLFLNEFQNLKDKKVFQLSLENFICKDSQKESVNKMLKGQRSFETEFERNDFLRKLYVLQSSQNSNLNDFSFMVELVQKLKNEGFAKNDSKAISLISDFLSAKSNLEKVLSFNNMPSISLKDIEVEPEVLNSSKIIDSVSKPRLDPLLEKTVELLEWAKSYDFTSSVVDPLRNTFSNFSNLLRQALESLPLVECITNALRDGGGFSARGIDDDSRMP</sequence>
<evidence type="ECO:0000313" key="1">
    <source>
        <dbReference type="EMBL" id="MBB6031895.1"/>
    </source>
</evidence>
<gene>
    <name evidence="1" type="ORF">HNR35_000898</name>
</gene>
<dbReference type="Proteomes" id="UP000566276">
    <property type="component" value="Unassembled WGS sequence"/>
</dbReference>
<dbReference type="RefSeq" id="WP_236845788.1">
    <property type="nucleotide sequence ID" value="NZ_JACHFA010000003.1"/>
</dbReference>